<keyword evidence="4" id="KW-1185">Reference proteome</keyword>
<proteinExistence type="predicted"/>
<organism evidence="3 4">
    <name type="scientific">Thalassiosira oceanica</name>
    <name type="common">Marine diatom</name>
    <dbReference type="NCBI Taxonomy" id="159749"/>
    <lineage>
        <taxon>Eukaryota</taxon>
        <taxon>Sar</taxon>
        <taxon>Stramenopiles</taxon>
        <taxon>Ochrophyta</taxon>
        <taxon>Bacillariophyta</taxon>
        <taxon>Coscinodiscophyceae</taxon>
        <taxon>Thalassiosirophycidae</taxon>
        <taxon>Thalassiosirales</taxon>
        <taxon>Thalassiosiraceae</taxon>
        <taxon>Thalassiosira</taxon>
    </lineage>
</organism>
<name>K0R869_THAOC</name>
<dbReference type="Proteomes" id="UP000266841">
    <property type="component" value="Unassembled WGS sequence"/>
</dbReference>
<comment type="caution">
    <text evidence="3">The sequence shown here is derived from an EMBL/GenBank/DDBJ whole genome shotgun (WGS) entry which is preliminary data.</text>
</comment>
<protein>
    <submittedName>
        <fullName evidence="3">Uncharacterized protein</fullName>
    </submittedName>
</protein>
<feature type="transmembrane region" description="Helical" evidence="2">
    <location>
        <begin position="121"/>
        <end position="139"/>
    </location>
</feature>
<feature type="compositionally biased region" description="Polar residues" evidence="1">
    <location>
        <begin position="167"/>
        <end position="179"/>
    </location>
</feature>
<keyword evidence="2" id="KW-1133">Transmembrane helix</keyword>
<gene>
    <name evidence="3" type="ORF">THAOC_32920</name>
</gene>
<dbReference type="AlphaFoldDB" id="K0R869"/>
<dbReference type="EMBL" id="AGNL01046029">
    <property type="protein sequence ID" value="EJK48299.1"/>
    <property type="molecule type" value="Genomic_DNA"/>
</dbReference>
<evidence type="ECO:0000256" key="2">
    <source>
        <dbReference type="SAM" id="Phobius"/>
    </source>
</evidence>
<evidence type="ECO:0000256" key="1">
    <source>
        <dbReference type="SAM" id="MobiDB-lite"/>
    </source>
</evidence>
<evidence type="ECO:0000313" key="3">
    <source>
        <dbReference type="EMBL" id="EJK48299.1"/>
    </source>
</evidence>
<evidence type="ECO:0000313" key="4">
    <source>
        <dbReference type="Proteomes" id="UP000266841"/>
    </source>
</evidence>
<sequence>MSLLPCSRLQGSYVQNNTLRICSSACDTLFDKCGLPGENLASSYNYTDGRSLCYNAWAGRFEGSSSCDYSPDGALCQSGIMYIEVVDGDDCLGAESQYPHCDSSSGSSGISSSKARTWPTSYDVFWLIFAPAMLFYSFWQHRRRIQRRREGEQDAAADTLPIASATPVGTSPEPATQSMPVAAAVPEPPVTSVVQATAIAPTNSAAASGVRSIRDDEVATAASKQLTFDQEMDIQSLEFKLRMEMITQEQFDEAKREIMNQ</sequence>
<keyword evidence="2" id="KW-0472">Membrane</keyword>
<feature type="region of interest" description="Disordered" evidence="1">
    <location>
        <begin position="150"/>
        <end position="179"/>
    </location>
</feature>
<reference evidence="3 4" key="1">
    <citation type="journal article" date="2012" name="Genome Biol.">
        <title>Genome and low-iron response of an oceanic diatom adapted to chronic iron limitation.</title>
        <authorList>
            <person name="Lommer M."/>
            <person name="Specht M."/>
            <person name="Roy A.S."/>
            <person name="Kraemer L."/>
            <person name="Andreson R."/>
            <person name="Gutowska M.A."/>
            <person name="Wolf J."/>
            <person name="Bergner S.V."/>
            <person name="Schilhabel M.B."/>
            <person name="Klostermeier U.C."/>
            <person name="Beiko R.G."/>
            <person name="Rosenstiel P."/>
            <person name="Hippler M."/>
            <person name="Laroche J."/>
        </authorList>
    </citation>
    <scope>NUCLEOTIDE SEQUENCE [LARGE SCALE GENOMIC DNA]</scope>
    <source>
        <strain evidence="3 4">CCMP1005</strain>
    </source>
</reference>
<keyword evidence="2" id="KW-0812">Transmembrane</keyword>
<accession>K0R869</accession>